<protein>
    <submittedName>
        <fullName evidence="2">Uncharacterized protein</fullName>
    </submittedName>
</protein>
<dbReference type="Proteomes" id="UP000447434">
    <property type="component" value="Chromosome 10"/>
</dbReference>
<keyword evidence="1" id="KW-0472">Membrane</keyword>
<reference evidence="3" key="1">
    <citation type="journal article" date="2020" name="Nat. Commun.">
        <title>Genome sequence of the cluster root forming white lupin.</title>
        <authorList>
            <person name="Hufnagel B."/>
            <person name="Marques A."/>
            <person name="Soriano A."/>
            <person name="Marques L."/>
            <person name="Divol F."/>
            <person name="Doumas P."/>
            <person name="Sallet E."/>
            <person name="Mancinotti D."/>
            <person name="Carrere S."/>
            <person name="Marande W."/>
            <person name="Arribat S."/>
            <person name="Keller J."/>
            <person name="Huneau C."/>
            <person name="Blein T."/>
            <person name="Aime D."/>
            <person name="Laguerre M."/>
            <person name="Taylor J."/>
            <person name="Schubert V."/>
            <person name="Nelson M."/>
            <person name="Geu-Flores F."/>
            <person name="Crespi M."/>
            <person name="Gallardo-Guerrero K."/>
            <person name="Delaux P.-M."/>
            <person name="Salse J."/>
            <person name="Berges H."/>
            <person name="Guyot R."/>
            <person name="Gouzy J."/>
            <person name="Peret B."/>
        </authorList>
    </citation>
    <scope>NUCLEOTIDE SEQUENCE [LARGE SCALE GENOMIC DNA]</scope>
    <source>
        <strain evidence="3">cv. Amiga</strain>
    </source>
</reference>
<feature type="transmembrane region" description="Helical" evidence="1">
    <location>
        <begin position="77"/>
        <end position="97"/>
    </location>
</feature>
<evidence type="ECO:0000313" key="2">
    <source>
        <dbReference type="EMBL" id="KAE9606030.1"/>
    </source>
</evidence>
<dbReference type="OrthoDB" id="1427840at2759"/>
<sequence length="146" mass="16410">MIPLSIQICRWLMQPKVQRCVGFISSVVGFLCYALSPSFNHLFGHWNLLKIFLYFGFSFIICLATLFAKVWQFSSGLLLRAGITVLVLMATSVYSFFNDKALTGKPDAYILISCVAFAIMFLNLSTQTRCGFGMDLTNFFLGCLII</sequence>
<feature type="transmembrane region" description="Helical" evidence="1">
    <location>
        <begin position="20"/>
        <end position="39"/>
    </location>
</feature>
<feature type="transmembrane region" description="Helical" evidence="1">
    <location>
        <begin position="109"/>
        <end position="126"/>
    </location>
</feature>
<accession>A0A6A4PWX0</accession>
<proteinExistence type="predicted"/>
<comment type="caution">
    <text evidence="2">The sequence shown here is derived from an EMBL/GenBank/DDBJ whole genome shotgun (WGS) entry which is preliminary data.</text>
</comment>
<gene>
    <name evidence="2" type="ORF">Lalb_Chr10g0103581</name>
</gene>
<keyword evidence="3" id="KW-1185">Reference proteome</keyword>
<name>A0A6A4PWX0_LUPAL</name>
<keyword evidence="1" id="KW-1133">Transmembrane helix</keyword>
<keyword evidence="1" id="KW-0812">Transmembrane</keyword>
<dbReference type="EMBL" id="WOCE01000010">
    <property type="protein sequence ID" value="KAE9606030.1"/>
    <property type="molecule type" value="Genomic_DNA"/>
</dbReference>
<evidence type="ECO:0000256" key="1">
    <source>
        <dbReference type="SAM" id="Phobius"/>
    </source>
</evidence>
<organism evidence="2 3">
    <name type="scientific">Lupinus albus</name>
    <name type="common">White lupine</name>
    <name type="synonym">Lupinus termis</name>
    <dbReference type="NCBI Taxonomy" id="3870"/>
    <lineage>
        <taxon>Eukaryota</taxon>
        <taxon>Viridiplantae</taxon>
        <taxon>Streptophyta</taxon>
        <taxon>Embryophyta</taxon>
        <taxon>Tracheophyta</taxon>
        <taxon>Spermatophyta</taxon>
        <taxon>Magnoliopsida</taxon>
        <taxon>eudicotyledons</taxon>
        <taxon>Gunneridae</taxon>
        <taxon>Pentapetalae</taxon>
        <taxon>rosids</taxon>
        <taxon>fabids</taxon>
        <taxon>Fabales</taxon>
        <taxon>Fabaceae</taxon>
        <taxon>Papilionoideae</taxon>
        <taxon>50 kb inversion clade</taxon>
        <taxon>genistoids sensu lato</taxon>
        <taxon>core genistoids</taxon>
        <taxon>Genisteae</taxon>
        <taxon>Lupinus</taxon>
    </lineage>
</organism>
<dbReference type="AlphaFoldDB" id="A0A6A4PWX0"/>
<evidence type="ECO:0000313" key="3">
    <source>
        <dbReference type="Proteomes" id="UP000447434"/>
    </source>
</evidence>
<feature type="transmembrane region" description="Helical" evidence="1">
    <location>
        <begin position="51"/>
        <end position="70"/>
    </location>
</feature>